<protein>
    <submittedName>
        <fullName evidence="2">Uncharacterized protein</fullName>
    </submittedName>
</protein>
<keyword evidence="3" id="KW-1185">Reference proteome</keyword>
<reference evidence="2 3" key="1">
    <citation type="submission" date="2018-03" db="EMBL/GenBank/DDBJ databases">
        <title>Cereibacter changlensis.</title>
        <authorList>
            <person name="Meyer T.E."/>
            <person name="Miller S."/>
            <person name="Lodha T."/>
            <person name="Gandham S."/>
            <person name="Chintalapati S."/>
            <person name="Chintalapati V.R."/>
        </authorList>
    </citation>
    <scope>NUCLEOTIDE SEQUENCE [LARGE SCALE GENOMIC DNA]</scope>
    <source>
        <strain evidence="2 3">JA139</strain>
    </source>
</reference>
<feature type="transmembrane region" description="Helical" evidence="1">
    <location>
        <begin position="7"/>
        <end position="26"/>
    </location>
</feature>
<evidence type="ECO:0000313" key="3">
    <source>
        <dbReference type="Proteomes" id="UP000241010"/>
    </source>
</evidence>
<keyword evidence="1" id="KW-1133">Transmembrane helix</keyword>
<keyword evidence="1" id="KW-0812">Transmembrane</keyword>
<keyword evidence="1" id="KW-0472">Membrane</keyword>
<gene>
    <name evidence="2" type="ORF">C5F48_01970</name>
</gene>
<dbReference type="RefSeq" id="WP_107662227.1">
    <property type="nucleotide sequence ID" value="NZ_PZKG01000005.1"/>
</dbReference>
<dbReference type="AlphaFoldDB" id="A0A2T4JZN6"/>
<evidence type="ECO:0000256" key="1">
    <source>
        <dbReference type="SAM" id="Phobius"/>
    </source>
</evidence>
<organism evidence="2 3">
    <name type="scientific">Cereibacter changlensis JA139</name>
    <dbReference type="NCBI Taxonomy" id="1188249"/>
    <lineage>
        <taxon>Bacteria</taxon>
        <taxon>Pseudomonadati</taxon>
        <taxon>Pseudomonadota</taxon>
        <taxon>Alphaproteobacteria</taxon>
        <taxon>Rhodobacterales</taxon>
        <taxon>Paracoccaceae</taxon>
        <taxon>Cereibacter</taxon>
    </lineage>
</organism>
<proteinExistence type="predicted"/>
<comment type="caution">
    <text evidence="2">The sequence shown here is derived from an EMBL/GenBank/DDBJ whole genome shotgun (WGS) entry which is preliminary data.</text>
</comment>
<accession>A0A2T4JZN6</accession>
<sequence>MQVFPTFLVSFGLALYAAAMTLLHILPVPHLLLLAGAGGLAWFCLLVSIVPIVEWTRERLRG</sequence>
<feature type="transmembrane region" description="Helical" evidence="1">
    <location>
        <begin position="32"/>
        <end position="53"/>
    </location>
</feature>
<dbReference type="Proteomes" id="UP000241010">
    <property type="component" value="Unassembled WGS sequence"/>
</dbReference>
<evidence type="ECO:0000313" key="2">
    <source>
        <dbReference type="EMBL" id="PTE23379.1"/>
    </source>
</evidence>
<dbReference type="EMBL" id="PZKG01000005">
    <property type="protein sequence ID" value="PTE23379.1"/>
    <property type="molecule type" value="Genomic_DNA"/>
</dbReference>
<name>A0A2T4JZN6_9RHOB</name>